<dbReference type="AlphaFoldDB" id="A0A9N8WF44"/>
<accession>A0A9N8WF44</accession>
<evidence type="ECO:0000313" key="1">
    <source>
        <dbReference type="EMBL" id="CAG8487772.1"/>
    </source>
</evidence>
<name>A0A9N8WF44_FUNMO</name>
<proteinExistence type="predicted"/>
<dbReference type="Proteomes" id="UP000789375">
    <property type="component" value="Unassembled WGS sequence"/>
</dbReference>
<dbReference type="EMBL" id="CAJVPP010000496">
    <property type="protein sequence ID" value="CAG8487772.1"/>
    <property type="molecule type" value="Genomic_DNA"/>
</dbReference>
<evidence type="ECO:0000313" key="2">
    <source>
        <dbReference type="Proteomes" id="UP000789375"/>
    </source>
</evidence>
<gene>
    <name evidence="1" type="ORF">FMOSSE_LOCUS3365</name>
</gene>
<protein>
    <submittedName>
        <fullName evidence="1">5333_t:CDS:1</fullName>
    </submittedName>
</protein>
<comment type="caution">
    <text evidence="1">The sequence shown here is derived from an EMBL/GenBank/DDBJ whole genome shotgun (WGS) entry which is preliminary data.</text>
</comment>
<keyword evidence="2" id="KW-1185">Reference proteome</keyword>
<organism evidence="1 2">
    <name type="scientific">Funneliformis mosseae</name>
    <name type="common">Endomycorrhizal fungus</name>
    <name type="synonym">Glomus mosseae</name>
    <dbReference type="NCBI Taxonomy" id="27381"/>
    <lineage>
        <taxon>Eukaryota</taxon>
        <taxon>Fungi</taxon>
        <taxon>Fungi incertae sedis</taxon>
        <taxon>Mucoromycota</taxon>
        <taxon>Glomeromycotina</taxon>
        <taxon>Glomeromycetes</taxon>
        <taxon>Glomerales</taxon>
        <taxon>Glomeraceae</taxon>
        <taxon>Funneliformis</taxon>
    </lineage>
</organism>
<sequence>MALYAAIFLQQFFYGSGYNTFKYTAISVISGDKFGTIEYIVELNLSHLESICRCHVYTKEQLKQEIESEITQTVQGNNITEFAYTINNPINIRTKGQKPKNSSNIYANCKADYELNVDVGAEGSRSKSR</sequence>
<reference evidence="1" key="1">
    <citation type="submission" date="2021-06" db="EMBL/GenBank/DDBJ databases">
        <authorList>
            <person name="Kallberg Y."/>
            <person name="Tangrot J."/>
            <person name="Rosling A."/>
        </authorList>
    </citation>
    <scope>NUCLEOTIDE SEQUENCE</scope>
    <source>
        <strain evidence="1">87-6 pot B 2015</strain>
    </source>
</reference>